<dbReference type="GO" id="GO:0005524">
    <property type="term" value="F:ATP binding"/>
    <property type="evidence" value="ECO:0007669"/>
    <property type="project" value="UniProtKB-KW"/>
</dbReference>
<evidence type="ECO:0000256" key="6">
    <source>
        <dbReference type="ARBA" id="ARBA00022777"/>
    </source>
</evidence>
<dbReference type="Proteomes" id="UP000199608">
    <property type="component" value="Unassembled WGS sequence"/>
</dbReference>
<evidence type="ECO:0000259" key="9">
    <source>
        <dbReference type="PROSITE" id="PS50109"/>
    </source>
</evidence>
<dbReference type="SUPFAM" id="SSF47384">
    <property type="entry name" value="Homodimeric domain of signal transducing histidine kinase"/>
    <property type="match status" value="1"/>
</dbReference>
<evidence type="ECO:0000313" key="11">
    <source>
        <dbReference type="Proteomes" id="UP000199608"/>
    </source>
</evidence>
<dbReference type="PANTHER" id="PTHR43065:SF10">
    <property type="entry name" value="PEROXIDE STRESS-ACTIVATED HISTIDINE KINASE MAK3"/>
    <property type="match status" value="1"/>
</dbReference>
<reference evidence="11" key="1">
    <citation type="submission" date="2016-10" db="EMBL/GenBank/DDBJ databases">
        <authorList>
            <person name="Varghese N."/>
            <person name="Submissions S."/>
        </authorList>
    </citation>
    <scope>NUCLEOTIDE SEQUENCE [LARGE SCALE GENOMIC DNA]</scope>
    <source>
        <strain evidence="11">DSM 3384</strain>
    </source>
</reference>
<evidence type="ECO:0000256" key="5">
    <source>
        <dbReference type="ARBA" id="ARBA00022741"/>
    </source>
</evidence>
<dbReference type="AlphaFoldDB" id="A0A1H2DM89"/>
<dbReference type="Pfam" id="PF00512">
    <property type="entry name" value="HisKA"/>
    <property type="match status" value="1"/>
</dbReference>
<dbReference type="InterPro" id="IPR005467">
    <property type="entry name" value="His_kinase_dom"/>
</dbReference>
<dbReference type="SUPFAM" id="SSF55874">
    <property type="entry name" value="ATPase domain of HSP90 chaperone/DNA topoisomerase II/histidine kinase"/>
    <property type="match status" value="1"/>
</dbReference>
<dbReference type="InterPro" id="IPR036890">
    <property type="entry name" value="HATPase_C_sf"/>
</dbReference>
<keyword evidence="6 10" id="KW-0418">Kinase</keyword>
<accession>A0A1H2DM89</accession>
<proteinExistence type="predicted"/>
<dbReference type="InterPro" id="IPR003594">
    <property type="entry name" value="HATPase_dom"/>
</dbReference>
<dbReference type="PROSITE" id="PS50109">
    <property type="entry name" value="HIS_KIN"/>
    <property type="match status" value="1"/>
</dbReference>
<sequence length="443" mass="50467">MKYSFKELFDLSKMQKLINEFSRFTSISLSIISMDRDVLICSGWQRICSQFHMHDPQTRKECLKSNTKIRREFKKGVPFVIYNCPHGLVDASFPIVIAGKHLASLVSGQIFLEPPDKAKEKFFKEQARKFGFDEALYLKLFSEIPVFTEEKFRSVLFFLAQIVQIITQLGTSRLNVLEAEKRLKVCETKLKSSFKESAEALHISYLASLGELSAGVVHEINNPIAGIISIAEILVDQFHKLGGDKKIPERIVHEGERIANIVKNMLSFATDKKDERNFVYIYDILKLTLELVEKQIIKDGIKLSVNILSDLPGINACSQEIQQVFLNIISNARYALKKKYPTPHENKIFEIKGKVIIIEEKKYVRLIFYDRGLGIPRDFLDKVTDPFFSTKPRGEGTGLGLSISHGIIEAHGGKLLFESKEGEYTKVMVDLPIHKVPNPEEKL</sequence>
<evidence type="ECO:0000256" key="2">
    <source>
        <dbReference type="ARBA" id="ARBA00012438"/>
    </source>
</evidence>
<dbReference type="EMBL" id="FNLL01000001">
    <property type="protein sequence ID" value="SDT84022.1"/>
    <property type="molecule type" value="Genomic_DNA"/>
</dbReference>
<evidence type="ECO:0000256" key="3">
    <source>
        <dbReference type="ARBA" id="ARBA00022553"/>
    </source>
</evidence>
<organism evidence="10 11">
    <name type="scientific">Desulfobacula phenolica</name>
    <dbReference type="NCBI Taxonomy" id="90732"/>
    <lineage>
        <taxon>Bacteria</taxon>
        <taxon>Pseudomonadati</taxon>
        <taxon>Thermodesulfobacteriota</taxon>
        <taxon>Desulfobacteria</taxon>
        <taxon>Desulfobacterales</taxon>
        <taxon>Desulfobacteraceae</taxon>
        <taxon>Desulfobacula</taxon>
    </lineage>
</organism>
<keyword evidence="8" id="KW-0902">Two-component regulatory system</keyword>
<gene>
    <name evidence="10" type="ORF">SAMN04487931_10194</name>
</gene>
<dbReference type="GO" id="GO:0000155">
    <property type="term" value="F:phosphorelay sensor kinase activity"/>
    <property type="evidence" value="ECO:0007669"/>
    <property type="project" value="InterPro"/>
</dbReference>
<keyword evidence="4" id="KW-0808">Transferase</keyword>
<evidence type="ECO:0000256" key="8">
    <source>
        <dbReference type="ARBA" id="ARBA00023012"/>
    </source>
</evidence>
<name>A0A1H2DM89_9BACT</name>
<dbReference type="RefSeq" id="WP_092229400.1">
    <property type="nucleotide sequence ID" value="NZ_FNLL01000001.1"/>
</dbReference>
<dbReference type="EC" id="2.7.13.3" evidence="2"/>
<keyword evidence="11" id="KW-1185">Reference proteome</keyword>
<dbReference type="PANTHER" id="PTHR43065">
    <property type="entry name" value="SENSOR HISTIDINE KINASE"/>
    <property type="match status" value="1"/>
</dbReference>
<evidence type="ECO:0000256" key="1">
    <source>
        <dbReference type="ARBA" id="ARBA00000085"/>
    </source>
</evidence>
<evidence type="ECO:0000313" key="10">
    <source>
        <dbReference type="EMBL" id="SDT84022.1"/>
    </source>
</evidence>
<dbReference type="Pfam" id="PF10114">
    <property type="entry name" value="PocR"/>
    <property type="match status" value="1"/>
</dbReference>
<keyword evidence="7" id="KW-0067">ATP-binding</keyword>
<dbReference type="PRINTS" id="PR00344">
    <property type="entry name" value="BCTRLSENSOR"/>
</dbReference>
<dbReference type="SMART" id="SM00387">
    <property type="entry name" value="HATPase_c"/>
    <property type="match status" value="1"/>
</dbReference>
<dbReference type="InterPro" id="IPR004358">
    <property type="entry name" value="Sig_transdc_His_kin-like_C"/>
</dbReference>
<dbReference type="InterPro" id="IPR018771">
    <property type="entry name" value="PocR_dom"/>
</dbReference>
<evidence type="ECO:0000256" key="4">
    <source>
        <dbReference type="ARBA" id="ARBA00022679"/>
    </source>
</evidence>
<comment type="catalytic activity">
    <reaction evidence="1">
        <text>ATP + protein L-histidine = ADP + protein N-phospho-L-histidine.</text>
        <dbReference type="EC" id="2.7.13.3"/>
    </reaction>
</comment>
<dbReference type="Gene3D" id="3.30.565.10">
    <property type="entry name" value="Histidine kinase-like ATPase, C-terminal domain"/>
    <property type="match status" value="1"/>
</dbReference>
<feature type="domain" description="Histidine kinase" evidence="9">
    <location>
        <begin position="215"/>
        <end position="435"/>
    </location>
</feature>
<protein>
    <recommendedName>
        <fullName evidence="2">histidine kinase</fullName>
        <ecNumber evidence="2">2.7.13.3</ecNumber>
    </recommendedName>
</protein>
<dbReference type="Pfam" id="PF02518">
    <property type="entry name" value="HATPase_c"/>
    <property type="match status" value="1"/>
</dbReference>
<dbReference type="InterPro" id="IPR036097">
    <property type="entry name" value="HisK_dim/P_sf"/>
</dbReference>
<keyword evidence="5" id="KW-0547">Nucleotide-binding</keyword>
<dbReference type="InterPro" id="IPR003661">
    <property type="entry name" value="HisK_dim/P_dom"/>
</dbReference>
<dbReference type="SMART" id="SM00388">
    <property type="entry name" value="HisKA"/>
    <property type="match status" value="1"/>
</dbReference>
<dbReference type="CDD" id="cd00082">
    <property type="entry name" value="HisKA"/>
    <property type="match status" value="1"/>
</dbReference>
<evidence type="ECO:0000256" key="7">
    <source>
        <dbReference type="ARBA" id="ARBA00022840"/>
    </source>
</evidence>
<dbReference type="Gene3D" id="1.10.287.130">
    <property type="match status" value="1"/>
</dbReference>
<keyword evidence="3" id="KW-0597">Phosphoprotein</keyword>